<evidence type="ECO:0000313" key="2">
    <source>
        <dbReference type="Proteomes" id="UP000306719"/>
    </source>
</evidence>
<name>A0A5S3WTQ5_9GAMM</name>
<evidence type="ECO:0000313" key="1">
    <source>
        <dbReference type="EMBL" id="TMP32917.1"/>
    </source>
</evidence>
<comment type="caution">
    <text evidence="1">The sequence shown here is derived from an EMBL/GenBank/DDBJ whole genome shotgun (WGS) entry which is preliminary data.</text>
</comment>
<dbReference type="Proteomes" id="UP000306719">
    <property type="component" value="Unassembled WGS sequence"/>
</dbReference>
<reference evidence="2" key="2">
    <citation type="submission" date="2019-06" db="EMBL/GenBank/DDBJ databases">
        <title>Co-occurence of chitin degradation, pigmentation and bioactivity in marine Pseudoalteromonas.</title>
        <authorList>
            <person name="Sonnenschein E.C."/>
            <person name="Bech P.K."/>
        </authorList>
    </citation>
    <scope>NUCLEOTIDE SEQUENCE [LARGE SCALE GENOMIC DNA]</scope>
    <source>
        <strain evidence="2">S2599</strain>
    </source>
</reference>
<sequence>MAYTRSFTQLNLAQGSSAATCTLVGIKLRVTTLIFVRKAMHSITVAARITFVLSECTASNSGRRCIREFFIVRAQRFNAFLL</sequence>
<reference evidence="1 2" key="1">
    <citation type="submission" date="2018-01" db="EMBL/GenBank/DDBJ databases">
        <authorList>
            <person name="Paulsen S."/>
            <person name="Gram L.K."/>
        </authorList>
    </citation>
    <scope>NUCLEOTIDE SEQUENCE [LARGE SCALE GENOMIC DNA]</scope>
    <source>
        <strain evidence="1 2">S2599</strain>
    </source>
</reference>
<accession>A0A5S3WTQ5</accession>
<organism evidence="1 2">
    <name type="scientific">Pseudoalteromonas rubra</name>
    <dbReference type="NCBI Taxonomy" id="43658"/>
    <lineage>
        <taxon>Bacteria</taxon>
        <taxon>Pseudomonadati</taxon>
        <taxon>Pseudomonadota</taxon>
        <taxon>Gammaproteobacteria</taxon>
        <taxon>Alteromonadales</taxon>
        <taxon>Pseudoalteromonadaceae</taxon>
        <taxon>Pseudoalteromonas</taxon>
    </lineage>
</organism>
<proteinExistence type="predicted"/>
<protein>
    <submittedName>
        <fullName evidence="1">Uncharacterized protein</fullName>
    </submittedName>
</protein>
<dbReference type="EMBL" id="PNCJ01000043">
    <property type="protein sequence ID" value="TMP32917.1"/>
    <property type="molecule type" value="Genomic_DNA"/>
</dbReference>
<gene>
    <name evidence="1" type="ORF">CWB98_20890</name>
</gene>
<dbReference type="AlphaFoldDB" id="A0A5S3WTQ5"/>